<keyword evidence="1" id="KW-1133">Transmembrane helix</keyword>
<comment type="caution">
    <text evidence="2">The sequence shown here is derived from an EMBL/GenBank/DDBJ whole genome shotgun (WGS) entry which is preliminary data.</text>
</comment>
<keyword evidence="1" id="KW-0812">Transmembrane</keyword>
<name>A0A4R5Q292_9PROT</name>
<dbReference type="AlphaFoldDB" id="A0A4R5Q292"/>
<keyword evidence="3" id="KW-1185">Reference proteome</keyword>
<protein>
    <submittedName>
        <fullName evidence="2">Uncharacterized protein</fullName>
    </submittedName>
</protein>
<dbReference type="Proteomes" id="UP000295096">
    <property type="component" value="Unassembled WGS sequence"/>
</dbReference>
<proteinExistence type="predicted"/>
<dbReference type="EMBL" id="SMSJ01000228">
    <property type="protein sequence ID" value="TDH56982.1"/>
    <property type="molecule type" value="Genomic_DNA"/>
</dbReference>
<accession>A0A4R5Q292</accession>
<dbReference type="OrthoDB" id="9922279at2"/>
<evidence type="ECO:0000313" key="3">
    <source>
        <dbReference type="Proteomes" id="UP000295096"/>
    </source>
</evidence>
<evidence type="ECO:0000256" key="1">
    <source>
        <dbReference type="SAM" id="Phobius"/>
    </source>
</evidence>
<sequence length="92" mass="8993">MGGDAMGRLWGFLGQARNRAILGWIGSGLAVAAAGVWAVVTFAFPDRPAAPGAGVACAQQGIAAGRDASHNTITVNGAGNAGSLACADAGRK</sequence>
<organism evidence="2 3">
    <name type="scientific">Dankookia rubra</name>
    <dbReference type="NCBI Taxonomy" id="1442381"/>
    <lineage>
        <taxon>Bacteria</taxon>
        <taxon>Pseudomonadati</taxon>
        <taxon>Pseudomonadota</taxon>
        <taxon>Alphaproteobacteria</taxon>
        <taxon>Acetobacterales</taxon>
        <taxon>Roseomonadaceae</taxon>
        <taxon>Dankookia</taxon>
    </lineage>
</organism>
<gene>
    <name evidence="2" type="ORF">E2C06_36140</name>
</gene>
<reference evidence="2 3" key="1">
    <citation type="journal article" date="2016" name="J. Microbiol.">
        <title>Dankookia rubra gen. nov., sp. nov., an alphaproteobacterium isolated from sediment of a shallow stream.</title>
        <authorList>
            <person name="Kim W.H."/>
            <person name="Kim D.H."/>
            <person name="Kang K."/>
            <person name="Ahn T.Y."/>
        </authorList>
    </citation>
    <scope>NUCLEOTIDE SEQUENCE [LARGE SCALE GENOMIC DNA]</scope>
    <source>
        <strain evidence="2 3">JCM30602</strain>
    </source>
</reference>
<feature type="transmembrane region" description="Helical" evidence="1">
    <location>
        <begin position="21"/>
        <end position="44"/>
    </location>
</feature>
<keyword evidence="1" id="KW-0472">Membrane</keyword>
<evidence type="ECO:0000313" key="2">
    <source>
        <dbReference type="EMBL" id="TDH56982.1"/>
    </source>
</evidence>